<evidence type="ECO:0000313" key="8">
    <source>
        <dbReference type="Proteomes" id="UP000010388"/>
    </source>
</evidence>
<dbReference type="HOGENOM" id="CLU_069356_46_2_3"/>
<dbReference type="eggNOG" id="COG1309">
    <property type="taxonomic scope" value="Bacteria"/>
</dbReference>
<evidence type="ECO:0000259" key="6">
    <source>
        <dbReference type="PROSITE" id="PS50977"/>
    </source>
</evidence>
<gene>
    <name evidence="7" type="ordered locus">Cyagr_1946</name>
</gene>
<dbReference type="STRING" id="292564.Cyagr_1946"/>
<dbReference type="OrthoDB" id="9783238at2"/>
<evidence type="ECO:0000256" key="5">
    <source>
        <dbReference type="SAM" id="MobiDB-lite"/>
    </source>
</evidence>
<evidence type="ECO:0000256" key="4">
    <source>
        <dbReference type="PROSITE-ProRule" id="PRU00335"/>
    </source>
</evidence>
<sequence length="222" mass="24207">MADAPAPAAEPSPLRRQPRQARSQERVRRILSAAEELFVEGAVSSTTTNAIAARAGVPIGSLYQFFPDKGAILRSLAEGYAEQLHEQLRAFFDEGDGQSLSLEDSITAAVALTDRFFRDHPGYPAIFLDVQSATPELLAIEAEADARLIADWAGLLVERAACEGTALVEEDAHLLAYVLVKTVGHLLWLAATQEQGRRDQLVAEAGELAIAYMRRRLDHQMA</sequence>
<accession>K9P919</accession>
<feature type="compositionally biased region" description="Low complexity" evidence="5">
    <location>
        <begin position="1"/>
        <end position="12"/>
    </location>
</feature>
<organism evidence="7 8">
    <name type="scientific">Cyanobium gracile (strain ATCC 27147 / PCC 6307)</name>
    <dbReference type="NCBI Taxonomy" id="292564"/>
    <lineage>
        <taxon>Bacteria</taxon>
        <taxon>Bacillati</taxon>
        <taxon>Cyanobacteriota</taxon>
        <taxon>Cyanophyceae</taxon>
        <taxon>Synechococcales</taxon>
        <taxon>Prochlorococcaceae</taxon>
        <taxon>Cyanobium</taxon>
    </lineage>
</organism>
<evidence type="ECO:0000256" key="3">
    <source>
        <dbReference type="ARBA" id="ARBA00023163"/>
    </source>
</evidence>
<feature type="DNA-binding region" description="H-T-H motif" evidence="4">
    <location>
        <begin position="47"/>
        <end position="66"/>
    </location>
</feature>
<reference evidence="8" key="1">
    <citation type="journal article" date="2013" name="Proc. Natl. Acad. Sci. U.S.A.">
        <title>Improving the coverage of the cyanobacterial phylum using diversity-driven genome sequencing.</title>
        <authorList>
            <person name="Shih P.M."/>
            <person name="Wu D."/>
            <person name="Latifi A."/>
            <person name="Axen S.D."/>
            <person name="Fewer D.P."/>
            <person name="Talla E."/>
            <person name="Calteau A."/>
            <person name="Cai F."/>
            <person name="Tandeau de Marsac N."/>
            <person name="Rippka R."/>
            <person name="Herdman M."/>
            <person name="Sivonen K."/>
            <person name="Coursin T."/>
            <person name="Laurent T."/>
            <person name="Goodwin L."/>
            <person name="Nolan M."/>
            <person name="Davenport K.W."/>
            <person name="Han C.S."/>
            <person name="Rubin E.M."/>
            <person name="Eisen J.A."/>
            <person name="Woyke T."/>
            <person name="Gugger M."/>
            <person name="Kerfeld C.A."/>
        </authorList>
    </citation>
    <scope>NUCLEOTIDE SEQUENCE [LARGE SCALE GENOMIC DNA]</scope>
    <source>
        <strain evidence="8">ATCC 27147 / PCC 6307</strain>
    </source>
</reference>
<evidence type="ECO:0000256" key="1">
    <source>
        <dbReference type="ARBA" id="ARBA00023015"/>
    </source>
</evidence>
<dbReference type="Gene3D" id="1.10.357.10">
    <property type="entry name" value="Tetracycline Repressor, domain 2"/>
    <property type="match status" value="1"/>
</dbReference>
<dbReference type="SUPFAM" id="SSF46689">
    <property type="entry name" value="Homeodomain-like"/>
    <property type="match status" value="1"/>
</dbReference>
<dbReference type="InterPro" id="IPR041669">
    <property type="entry name" value="TetR_C_15"/>
</dbReference>
<feature type="region of interest" description="Disordered" evidence="5">
    <location>
        <begin position="1"/>
        <end position="23"/>
    </location>
</feature>
<dbReference type="PROSITE" id="PS50977">
    <property type="entry name" value="HTH_TETR_2"/>
    <property type="match status" value="1"/>
</dbReference>
<keyword evidence="3" id="KW-0804">Transcription</keyword>
<dbReference type="PANTHER" id="PTHR30055">
    <property type="entry name" value="HTH-TYPE TRANSCRIPTIONAL REGULATOR RUTR"/>
    <property type="match status" value="1"/>
</dbReference>
<dbReference type="GO" id="GO:0003700">
    <property type="term" value="F:DNA-binding transcription factor activity"/>
    <property type="evidence" value="ECO:0007669"/>
    <property type="project" value="TreeGrafter"/>
</dbReference>
<dbReference type="PRINTS" id="PR00455">
    <property type="entry name" value="HTHTETR"/>
</dbReference>
<dbReference type="Pfam" id="PF17918">
    <property type="entry name" value="TetR_C_15"/>
    <property type="match status" value="1"/>
</dbReference>
<keyword evidence="1" id="KW-0805">Transcription regulation</keyword>
<evidence type="ECO:0000313" key="7">
    <source>
        <dbReference type="EMBL" id="AFY29074.1"/>
    </source>
</evidence>
<proteinExistence type="predicted"/>
<name>K9P919_CYAGP</name>
<dbReference type="InterPro" id="IPR050109">
    <property type="entry name" value="HTH-type_TetR-like_transc_reg"/>
</dbReference>
<protein>
    <submittedName>
        <fullName evidence="7">Transcriptional regulator</fullName>
    </submittedName>
</protein>
<dbReference type="EMBL" id="CP003495">
    <property type="protein sequence ID" value="AFY29074.1"/>
    <property type="molecule type" value="Genomic_DNA"/>
</dbReference>
<dbReference type="PATRIC" id="fig|292564.3.peg.1843"/>
<dbReference type="InterPro" id="IPR001647">
    <property type="entry name" value="HTH_TetR"/>
</dbReference>
<dbReference type="GO" id="GO:0000976">
    <property type="term" value="F:transcription cis-regulatory region binding"/>
    <property type="evidence" value="ECO:0007669"/>
    <property type="project" value="TreeGrafter"/>
</dbReference>
<feature type="domain" description="HTH tetR-type" evidence="6">
    <location>
        <begin position="24"/>
        <end position="84"/>
    </location>
</feature>
<dbReference type="PANTHER" id="PTHR30055:SF234">
    <property type="entry name" value="HTH-TYPE TRANSCRIPTIONAL REGULATOR BETI"/>
    <property type="match status" value="1"/>
</dbReference>
<keyword evidence="2 4" id="KW-0238">DNA-binding</keyword>
<dbReference type="Pfam" id="PF00440">
    <property type="entry name" value="TetR_N"/>
    <property type="match status" value="1"/>
</dbReference>
<evidence type="ECO:0000256" key="2">
    <source>
        <dbReference type="ARBA" id="ARBA00023125"/>
    </source>
</evidence>
<dbReference type="KEGG" id="cgc:Cyagr_1946"/>
<dbReference type="InterPro" id="IPR009057">
    <property type="entry name" value="Homeodomain-like_sf"/>
</dbReference>
<dbReference type="AlphaFoldDB" id="K9P919"/>
<dbReference type="RefSeq" id="WP_015109519.1">
    <property type="nucleotide sequence ID" value="NC_019675.1"/>
</dbReference>
<dbReference type="Proteomes" id="UP000010388">
    <property type="component" value="Chromosome"/>
</dbReference>